<organism evidence="1">
    <name type="scientific">Streptomyces sp. Y1</name>
    <dbReference type="NCBI Taxonomy" id="3238634"/>
    <lineage>
        <taxon>Bacteria</taxon>
        <taxon>Bacillati</taxon>
        <taxon>Actinomycetota</taxon>
        <taxon>Actinomycetes</taxon>
        <taxon>Kitasatosporales</taxon>
        <taxon>Streptomycetaceae</taxon>
        <taxon>Streptomyces</taxon>
    </lineage>
</organism>
<dbReference type="EMBL" id="CP163445">
    <property type="protein sequence ID" value="XDQ82298.1"/>
    <property type="molecule type" value="Genomic_DNA"/>
</dbReference>
<protein>
    <submittedName>
        <fullName evidence="1">DUF6210 family protein</fullName>
    </submittedName>
</protein>
<reference evidence="1" key="1">
    <citation type="submission" date="2024-07" db="EMBL/GenBank/DDBJ databases">
        <authorList>
            <person name="Yu S.T."/>
        </authorList>
    </citation>
    <scope>NUCLEOTIDE SEQUENCE</scope>
    <source>
        <strain evidence="1">Y1</strain>
    </source>
</reference>
<dbReference type="InterPro" id="IPR046182">
    <property type="entry name" value="DUF6210"/>
</dbReference>
<dbReference type="RefSeq" id="WP_369184712.1">
    <property type="nucleotide sequence ID" value="NZ_CP163445.1"/>
</dbReference>
<evidence type="ECO:0000313" key="1">
    <source>
        <dbReference type="EMBL" id="XDQ82298.1"/>
    </source>
</evidence>
<name>A0AB39TTD1_9ACTN</name>
<accession>A0AB39TTD1</accession>
<sequence length="156" mass="16932">MTPAQLQPQPLPTADAPKRYVFLDPDGCGGGWVFVIVAAPTGVVYQNQCGGYSCDQYEQEGYLVPLYGADPDEELRKIFVGELKGWGHRGRAWSPEVLERVRAAVRDFGIYGSGGTDEPVPPSLVLDESRLAEAAEAWLPVLTPDGPGVLVWENSD</sequence>
<dbReference type="Pfam" id="PF19715">
    <property type="entry name" value="DUF6210"/>
    <property type="match status" value="1"/>
</dbReference>
<dbReference type="AlphaFoldDB" id="A0AB39TTD1"/>
<proteinExistence type="predicted"/>
<gene>
    <name evidence="1" type="ORF">AB2U05_29370</name>
</gene>